<feature type="region of interest" description="Disordered" evidence="1">
    <location>
        <begin position="389"/>
        <end position="464"/>
    </location>
</feature>
<reference evidence="3 4" key="1">
    <citation type="journal article" date="2017" name="Int. J. Parasitol.">
        <title>The genome of the protozoan parasite Cystoisospora suis and a reverse vaccinology approach to identify vaccine candidates.</title>
        <authorList>
            <person name="Palmieri N."/>
            <person name="Shrestha A."/>
            <person name="Ruttkowski B."/>
            <person name="Beck T."/>
            <person name="Vogl C."/>
            <person name="Tomley F."/>
            <person name="Blake D.P."/>
            <person name="Joachim A."/>
        </authorList>
    </citation>
    <scope>NUCLEOTIDE SEQUENCE [LARGE SCALE GENOMIC DNA]</scope>
    <source>
        <strain evidence="3 4">Wien I</strain>
    </source>
</reference>
<name>A0A2C6KT81_9APIC</name>
<feature type="compositionally biased region" description="Basic and acidic residues" evidence="1">
    <location>
        <begin position="771"/>
        <end position="782"/>
    </location>
</feature>
<dbReference type="Pfam" id="PF23953">
    <property type="entry name" value="TPR_COPA_B"/>
    <property type="match status" value="1"/>
</dbReference>
<feature type="region of interest" description="Disordered" evidence="1">
    <location>
        <begin position="182"/>
        <end position="347"/>
    </location>
</feature>
<dbReference type="RefSeq" id="XP_067925185.1">
    <property type="nucleotide sequence ID" value="XM_068062838.1"/>
</dbReference>
<feature type="compositionally biased region" description="Low complexity" evidence="1">
    <location>
        <begin position="609"/>
        <end position="625"/>
    </location>
</feature>
<sequence length="792" mass="82630">MYSSSGDVKKLLYVARKAAEAKNFTVAFLAYALTQRIDQCVDVLCEAGRYPEASFFARSYAPSRASACGDGISASSSCAVAGGAGGGEGETSNLSVQEEDLRGLPADPSLQPEKFGSLEDAVEAEKILRERYSRVIPAVTFPSMRHLLDFDILQEINQQGIQQVRNELLSASTLDEILQEESEEQHLHNKRFGGGRDSEKSYAYHHHPQRQGENVADLLTGGRDNSSIKRRDLEDRTSLGKDEGATGSGDGLVNGTSSSSSMAFPSQQGGEGGVVVDVSSLDATSSGGPPPDMVYRHHHNDVGNEGREEGDDLNLSSGNGVLLPPSSSSATTVPLPHLTSSSSGESSRFLTLQNLRQHEIEGGGAGVERGSNLTASDIRSTVTERSSYSGVLSIDGGGGGGGSMMMSTSGMSGSSGGGGGGLSSSGSSSSGSGSLATGGGEGGGGGASSSHYHHPGGHSYEDGGLSPSEYCASMAVEGRVRGVGIMRGREEGGEDRYRHHQGEEEEDDQDFIDDNEEDMQANHRIQQENRHHLPPTTMVGTQQQQHHHHHRHVFDLGHPPPSQEEEEEGTYQHMSVPSSSSRPGMTHGIGGGPGGVYGSEHTARVGLASTQQHLPGSSSSSLPSSHHPPRHPTGMVDSSGGRDGSLSSPSPGDDREQIGSEYGPSSSSSKARQNVLLGSAGLVDTAPAGSSSTQGVLTPGGMMNQGAEEEEEGRRNLIQGDYHLLHQTRTGGNQAVSAGNAGAQFLQDDFVDVLPSNEGSSTSGVGGGAGEHQRAGGEREEGSEFSFSDIEP</sequence>
<proteinExistence type="predicted"/>
<comment type="caution">
    <text evidence="3">The sequence shown here is derived from an EMBL/GenBank/DDBJ whole genome shotgun (WGS) entry which is preliminary data.</text>
</comment>
<evidence type="ECO:0000313" key="4">
    <source>
        <dbReference type="Proteomes" id="UP000221165"/>
    </source>
</evidence>
<feature type="compositionally biased region" description="Gly residues" evidence="1">
    <location>
        <begin position="413"/>
        <end position="423"/>
    </location>
</feature>
<dbReference type="Proteomes" id="UP000221165">
    <property type="component" value="Unassembled WGS sequence"/>
</dbReference>
<dbReference type="InterPro" id="IPR056176">
    <property type="entry name" value="TPR_COPA_B"/>
</dbReference>
<feature type="compositionally biased region" description="Low complexity" evidence="1">
    <location>
        <begin position="632"/>
        <end position="651"/>
    </location>
</feature>
<feature type="compositionally biased region" description="Polar residues" evidence="1">
    <location>
        <begin position="314"/>
        <end position="347"/>
    </location>
</feature>
<dbReference type="VEuPathDB" id="ToxoDB:CSUI_002638"/>
<dbReference type="AlphaFoldDB" id="A0A2C6KT81"/>
<feature type="compositionally biased region" description="Basic and acidic residues" evidence="1">
    <location>
        <begin position="226"/>
        <end position="244"/>
    </location>
</feature>
<feature type="compositionally biased region" description="Polar residues" evidence="1">
    <location>
        <begin position="727"/>
        <end position="736"/>
    </location>
</feature>
<protein>
    <submittedName>
        <fullName evidence="3">Copi</fullName>
    </submittedName>
</protein>
<feature type="compositionally biased region" description="Polar residues" evidence="1">
    <location>
        <begin position="572"/>
        <end position="583"/>
    </location>
</feature>
<accession>A0A2C6KT81</accession>
<feature type="compositionally biased region" description="Gly residues" evidence="1">
    <location>
        <begin position="587"/>
        <end position="597"/>
    </location>
</feature>
<feature type="region of interest" description="Disordered" evidence="1">
    <location>
        <begin position="529"/>
        <end position="736"/>
    </location>
</feature>
<evidence type="ECO:0000259" key="2">
    <source>
        <dbReference type="Pfam" id="PF23953"/>
    </source>
</evidence>
<feature type="region of interest" description="Disordered" evidence="1">
    <location>
        <begin position="753"/>
        <end position="792"/>
    </location>
</feature>
<dbReference type="EMBL" id="MIGC01001095">
    <property type="protein sequence ID" value="PHJ23510.1"/>
    <property type="molecule type" value="Genomic_DNA"/>
</dbReference>
<gene>
    <name evidence="3" type="ORF">CSUI_002638</name>
</gene>
<evidence type="ECO:0000313" key="3">
    <source>
        <dbReference type="EMBL" id="PHJ23510.1"/>
    </source>
</evidence>
<feature type="compositionally biased region" description="Gly residues" evidence="1">
    <location>
        <begin position="436"/>
        <end position="447"/>
    </location>
</feature>
<dbReference type="Gene3D" id="1.25.40.470">
    <property type="match status" value="1"/>
</dbReference>
<feature type="compositionally biased region" description="Basic and acidic residues" evidence="1">
    <location>
        <begin position="490"/>
        <end position="502"/>
    </location>
</feature>
<evidence type="ECO:0000256" key="1">
    <source>
        <dbReference type="SAM" id="MobiDB-lite"/>
    </source>
</evidence>
<feature type="compositionally biased region" description="Low complexity" evidence="1">
    <location>
        <begin position="424"/>
        <end position="435"/>
    </location>
</feature>
<feature type="region of interest" description="Disordered" evidence="1">
    <location>
        <begin position="490"/>
        <end position="511"/>
    </location>
</feature>
<dbReference type="OrthoDB" id="10261470at2759"/>
<organism evidence="3 4">
    <name type="scientific">Cystoisospora suis</name>
    <dbReference type="NCBI Taxonomy" id="483139"/>
    <lineage>
        <taxon>Eukaryota</taxon>
        <taxon>Sar</taxon>
        <taxon>Alveolata</taxon>
        <taxon>Apicomplexa</taxon>
        <taxon>Conoidasida</taxon>
        <taxon>Coccidia</taxon>
        <taxon>Eucoccidiorida</taxon>
        <taxon>Eimeriorina</taxon>
        <taxon>Sarcocystidae</taxon>
        <taxon>Cystoisospora</taxon>
    </lineage>
</organism>
<dbReference type="GeneID" id="94426049"/>
<feature type="domain" description="COPA/B TPR" evidence="2">
    <location>
        <begin position="1"/>
        <end position="66"/>
    </location>
</feature>
<keyword evidence="4" id="KW-1185">Reference proteome</keyword>